<feature type="region of interest" description="Disordered" evidence="1">
    <location>
        <begin position="1"/>
        <end position="22"/>
    </location>
</feature>
<sequence length="124" mass="12401">MSLITGTSPGFPRTGLVAGGAGASGSGFSPHLRYAAAPATASWAPWAGAEGGAEGFAAVPLLLAAPPEPPSDDEQPVASSTPVRTSPAAAALFLPTVNQPSELPTDTPSAYRSMQNSGRRFHSA</sequence>
<proteinExistence type="predicted"/>
<feature type="region of interest" description="Disordered" evidence="1">
    <location>
        <begin position="60"/>
        <end position="124"/>
    </location>
</feature>
<name>A0ABN1G785_9ACTN</name>
<gene>
    <name evidence="2" type="ORF">GCM10010394_39130</name>
</gene>
<organism evidence="2 3">
    <name type="scientific">Streptomyces crystallinus</name>
    <dbReference type="NCBI Taxonomy" id="68191"/>
    <lineage>
        <taxon>Bacteria</taxon>
        <taxon>Bacillati</taxon>
        <taxon>Actinomycetota</taxon>
        <taxon>Actinomycetes</taxon>
        <taxon>Kitasatosporales</taxon>
        <taxon>Streptomycetaceae</taxon>
        <taxon>Streptomyces</taxon>
    </lineage>
</organism>
<evidence type="ECO:0000313" key="2">
    <source>
        <dbReference type="EMBL" id="GAA0605443.1"/>
    </source>
</evidence>
<keyword evidence="3" id="KW-1185">Reference proteome</keyword>
<accession>A0ABN1G785</accession>
<evidence type="ECO:0000313" key="3">
    <source>
        <dbReference type="Proteomes" id="UP001500668"/>
    </source>
</evidence>
<feature type="compositionally biased region" description="Polar residues" evidence="1">
    <location>
        <begin position="96"/>
        <end position="118"/>
    </location>
</feature>
<comment type="caution">
    <text evidence="2">The sequence shown here is derived from an EMBL/GenBank/DDBJ whole genome shotgun (WGS) entry which is preliminary data.</text>
</comment>
<reference evidence="2 3" key="1">
    <citation type="journal article" date="2019" name="Int. J. Syst. Evol. Microbiol.">
        <title>The Global Catalogue of Microorganisms (GCM) 10K type strain sequencing project: providing services to taxonomists for standard genome sequencing and annotation.</title>
        <authorList>
            <consortium name="The Broad Institute Genomics Platform"/>
            <consortium name="The Broad Institute Genome Sequencing Center for Infectious Disease"/>
            <person name="Wu L."/>
            <person name="Ma J."/>
        </authorList>
    </citation>
    <scope>NUCLEOTIDE SEQUENCE [LARGE SCALE GENOMIC DNA]</scope>
    <source>
        <strain evidence="2 3">JCM 5067</strain>
    </source>
</reference>
<dbReference type="EMBL" id="BAAACA010000021">
    <property type="protein sequence ID" value="GAA0605443.1"/>
    <property type="molecule type" value="Genomic_DNA"/>
</dbReference>
<protein>
    <submittedName>
        <fullName evidence="2">Uncharacterized protein</fullName>
    </submittedName>
</protein>
<evidence type="ECO:0000256" key="1">
    <source>
        <dbReference type="SAM" id="MobiDB-lite"/>
    </source>
</evidence>
<dbReference type="Proteomes" id="UP001500668">
    <property type="component" value="Unassembled WGS sequence"/>
</dbReference>